<dbReference type="UniPathway" id="UPA00065"/>
<evidence type="ECO:0000313" key="4">
    <source>
        <dbReference type="EMBL" id="QNO44911.1"/>
    </source>
</evidence>
<dbReference type="EC" id="4.1.2.25" evidence="1"/>
<gene>
    <name evidence="1 5" type="primary">mptD</name>
    <name evidence="5" type="ORF">HPELKGOP_00013</name>
    <name evidence="4" type="ORF">ICHINCKE_00013</name>
    <name evidence="3" type="ORF">JFDIJABK_00010</name>
</gene>
<feature type="binding site" evidence="1">
    <location>
        <position position="109"/>
    </location>
    <ligand>
        <name>substrate</name>
    </ligand>
</feature>
<dbReference type="EMBL" id="MT630979">
    <property type="protein sequence ID" value="QNO44529.1"/>
    <property type="molecule type" value="Genomic_DNA"/>
</dbReference>
<feature type="binding site" evidence="1">
    <location>
        <position position="13"/>
    </location>
    <ligand>
        <name>substrate</name>
    </ligand>
</feature>
<organism evidence="5">
    <name type="scientific">Candidatus Methanogaster sp. ANME-2c ERB4</name>
    <dbReference type="NCBI Taxonomy" id="2759911"/>
    <lineage>
        <taxon>Archaea</taxon>
        <taxon>Methanobacteriati</taxon>
        <taxon>Methanobacteriota</taxon>
        <taxon>Stenosarchaea group</taxon>
        <taxon>Methanomicrobia</taxon>
        <taxon>Methanosarcinales</taxon>
        <taxon>ANME-2 cluster</taxon>
        <taxon>Candidatus Methanogasteraceae</taxon>
        <taxon>Candidatus Methanogaster</taxon>
    </lineage>
</organism>
<evidence type="ECO:0000256" key="1">
    <source>
        <dbReference type="HAMAP-Rule" id="MF_02130"/>
    </source>
</evidence>
<dbReference type="EMBL" id="MT631176">
    <property type="protein sequence ID" value="QNO46255.1"/>
    <property type="molecule type" value="Genomic_DNA"/>
</dbReference>
<dbReference type="InterPro" id="IPR027508">
    <property type="entry name" value="DHN_aldolase_MptD"/>
</dbReference>
<dbReference type="Pfam" id="PF04038">
    <property type="entry name" value="DHNA"/>
    <property type="match status" value="1"/>
</dbReference>
<dbReference type="Gene3D" id="3.30.1300.20">
    <property type="entry name" value="7,8-dihydroneopterin aldolase (MptD)"/>
    <property type="match status" value="1"/>
</dbReference>
<dbReference type="InterPro" id="IPR036839">
    <property type="entry name" value="MptD_sf"/>
</dbReference>
<proteinExistence type="inferred from homology"/>
<sequence length="135" mass="14987">MAEITDRDTALFESGIKLGALYHQFVGSPVNLSTAGSLEAAIRDSISLQPCVQSITVAIDREMVRERINDFGYCELEGRMLGVEAVIRYGAAVVHVGMRYDAEMDYPMMSVQQIEQIGQIDQNKQTEQIKQTEVG</sequence>
<dbReference type="SUPFAM" id="SSF143560">
    <property type="entry name" value="MK0786-like"/>
    <property type="match status" value="1"/>
</dbReference>
<dbReference type="HAMAP" id="MF_02130">
    <property type="entry name" value="DHNA_arch"/>
    <property type="match status" value="1"/>
</dbReference>
<comment type="function">
    <text evidence="1">Catalyzes the conversion of 7,8-dihydroneopterin (H2Neo) to 6-hydroxymethyl-7,8-dihydropterin (6-HMD).</text>
</comment>
<comment type="subunit">
    <text evidence="1">Homotetramer.</text>
</comment>
<evidence type="ECO:0000259" key="2">
    <source>
        <dbReference type="Pfam" id="PF04038"/>
    </source>
</evidence>
<dbReference type="GO" id="GO:2001118">
    <property type="term" value="P:tetrahydromethanopterin biosynthetic process"/>
    <property type="evidence" value="ECO:0007669"/>
    <property type="project" value="UniProtKB-UniRule"/>
</dbReference>
<dbReference type="InterPro" id="IPR007181">
    <property type="entry name" value="MtpD_C"/>
</dbReference>
<name>A0A7G9YE21_9EURY</name>
<dbReference type="GO" id="GO:0004150">
    <property type="term" value="F:dihydroneopterin aldolase activity"/>
    <property type="evidence" value="ECO:0007669"/>
    <property type="project" value="UniProtKB-UniRule"/>
</dbReference>
<comment type="pathway">
    <text evidence="1">Cofactor biosynthesis; 5,6,7,8-tetrahydromethanopterin biosynthesis.</text>
</comment>
<feature type="domain" description="Dihydroneopterin aldolase MtpD C-terminal" evidence="2">
    <location>
        <begin position="5"/>
        <end position="112"/>
    </location>
</feature>
<protein>
    <recommendedName>
        <fullName evidence="1">Dihydroneopterin aldolase</fullName>
        <shortName evidence="1">DHNA</shortName>
        <ecNumber evidence="1">4.1.2.25</ecNumber>
    </recommendedName>
    <alternativeName>
        <fullName evidence="1">7,8-dihydroneopterin aldolase</fullName>
    </alternativeName>
</protein>
<evidence type="ECO:0000313" key="5">
    <source>
        <dbReference type="EMBL" id="QNO46255.1"/>
    </source>
</evidence>
<reference evidence="5" key="1">
    <citation type="submission" date="2020-06" db="EMBL/GenBank/DDBJ databases">
        <title>Unique genomic features of the anaerobic methanotrophic archaea.</title>
        <authorList>
            <person name="Chadwick G.L."/>
            <person name="Skennerton C.T."/>
            <person name="Laso-Perez R."/>
            <person name="Leu A.O."/>
            <person name="Speth D.R."/>
            <person name="Yu H."/>
            <person name="Morgan-Lang C."/>
            <person name="Hatzenpichler R."/>
            <person name="Goudeau D."/>
            <person name="Malmstrom R."/>
            <person name="Brazelton W.J."/>
            <person name="Woyke T."/>
            <person name="Hallam S.J."/>
            <person name="Tyson G.W."/>
            <person name="Wegener G."/>
            <person name="Boetius A."/>
            <person name="Orphan V."/>
        </authorList>
    </citation>
    <scope>NUCLEOTIDE SEQUENCE</scope>
</reference>
<comment type="similarity">
    <text evidence="1">Belongs to the archaeal dihydroneopterin aldolase family.</text>
</comment>
<evidence type="ECO:0000313" key="3">
    <source>
        <dbReference type="EMBL" id="QNO44529.1"/>
    </source>
</evidence>
<comment type="catalytic activity">
    <reaction evidence="1">
        <text>7,8-dihydroneopterin = 6-hydroxymethyl-7,8-dihydropterin + glycolaldehyde</text>
        <dbReference type="Rhea" id="RHEA:10540"/>
        <dbReference type="ChEBI" id="CHEBI:17001"/>
        <dbReference type="ChEBI" id="CHEBI:17071"/>
        <dbReference type="ChEBI" id="CHEBI:44841"/>
        <dbReference type="EC" id="4.1.2.25"/>
    </reaction>
</comment>
<keyword evidence="1 5" id="KW-0456">Lyase</keyword>
<dbReference type="AlphaFoldDB" id="A0A7G9YE21"/>
<accession>A0A7G9YE21</accession>
<dbReference type="EMBL" id="MT631040">
    <property type="protein sequence ID" value="QNO44911.1"/>
    <property type="molecule type" value="Genomic_DNA"/>
</dbReference>